<accession>A0A2U2J090</accession>
<proteinExistence type="predicted"/>
<name>A0A2U2J090_9SPHN</name>
<protein>
    <submittedName>
        <fullName evidence="1">Uncharacterized protein</fullName>
    </submittedName>
</protein>
<dbReference type="EMBL" id="QFFF01000001">
    <property type="protein sequence ID" value="PWG01754.1"/>
    <property type="molecule type" value="Genomic_DNA"/>
</dbReference>
<comment type="caution">
    <text evidence="1">The sequence shown here is derived from an EMBL/GenBank/DDBJ whole genome shotgun (WGS) entry which is preliminary data.</text>
</comment>
<reference evidence="1 2" key="1">
    <citation type="submission" date="2018-05" db="EMBL/GenBank/DDBJ databases">
        <title>Genome of Sphingosinicella humi QZX222.</title>
        <authorList>
            <person name="Qiao Z."/>
            <person name="Wang G."/>
        </authorList>
    </citation>
    <scope>NUCLEOTIDE SEQUENCE [LARGE SCALE GENOMIC DNA]</scope>
    <source>
        <strain evidence="1 2">QZX222</strain>
    </source>
</reference>
<dbReference type="AlphaFoldDB" id="A0A2U2J090"/>
<keyword evidence="2" id="KW-1185">Reference proteome</keyword>
<sequence>MRRCEVDRLDPTRTYWVPAVVSPAPNWAGAPGCRRGARFMVDTKSLRVSRDEFSPFDSRLSCLNWIMLHRPNLNRTLPGARIQAVALDRWLLGLD</sequence>
<gene>
    <name evidence="1" type="ORF">DF286_01875</name>
</gene>
<evidence type="ECO:0000313" key="1">
    <source>
        <dbReference type="EMBL" id="PWG01754.1"/>
    </source>
</evidence>
<evidence type="ECO:0000313" key="2">
    <source>
        <dbReference type="Proteomes" id="UP000245916"/>
    </source>
</evidence>
<organism evidence="1 2">
    <name type="scientific">Allosphingosinicella humi</name>
    <dbReference type="NCBI Taxonomy" id="2068657"/>
    <lineage>
        <taxon>Bacteria</taxon>
        <taxon>Pseudomonadati</taxon>
        <taxon>Pseudomonadota</taxon>
        <taxon>Alphaproteobacteria</taxon>
        <taxon>Sphingomonadales</taxon>
        <taxon>Sphingomonadaceae</taxon>
        <taxon>Allosphingosinicella</taxon>
    </lineage>
</organism>
<dbReference type="Proteomes" id="UP000245916">
    <property type="component" value="Unassembled WGS sequence"/>
</dbReference>